<dbReference type="HOGENOM" id="CLU_030006_3_3_2"/>
<dbReference type="Proteomes" id="UP000029980">
    <property type="component" value="Chromosome"/>
</dbReference>
<dbReference type="Pfam" id="PF03009">
    <property type="entry name" value="GDPD"/>
    <property type="match status" value="1"/>
</dbReference>
<gene>
    <name evidence="2" type="ORF">TEU_05945</name>
</gene>
<accession>A0A097QTU2</accession>
<dbReference type="EMBL" id="CP008887">
    <property type="protein sequence ID" value="AIU69901.1"/>
    <property type="molecule type" value="Genomic_DNA"/>
</dbReference>
<dbReference type="GeneID" id="25152974"/>
<evidence type="ECO:0000313" key="2">
    <source>
        <dbReference type="EMBL" id="AIU69901.1"/>
    </source>
</evidence>
<dbReference type="GO" id="GO:0006629">
    <property type="term" value="P:lipid metabolic process"/>
    <property type="evidence" value="ECO:0007669"/>
    <property type="project" value="InterPro"/>
</dbReference>
<dbReference type="PANTHER" id="PTHR46211:SF14">
    <property type="entry name" value="GLYCEROPHOSPHODIESTER PHOSPHODIESTERASE"/>
    <property type="match status" value="1"/>
</dbReference>
<dbReference type="InterPro" id="IPR030395">
    <property type="entry name" value="GP_PDE_dom"/>
</dbReference>
<protein>
    <submittedName>
        <fullName evidence="2">Glycerophosphodiester phosphodiesterase</fullName>
    </submittedName>
</protein>
<keyword evidence="3" id="KW-1185">Reference proteome</keyword>
<dbReference type="PROSITE" id="PS51704">
    <property type="entry name" value="GP_PDE"/>
    <property type="match status" value="1"/>
</dbReference>
<proteinExistence type="predicted"/>
<dbReference type="InterPro" id="IPR017946">
    <property type="entry name" value="PLC-like_Pdiesterase_TIM-brl"/>
</dbReference>
<evidence type="ECO:0000259" key="1">
    <source>
        <dbReference type="PROSITE" id="PS51704"/>
    </source>
</evidence>
<dbReference type="OrthoDB" id="19020at2157"/>
<dbReference type="GO" id="GO:0008081">
    <property type="term" value="F:phosphoric diester hydrolase activity"/>
    <property type="evidence" value="ECO:0007669"/>
    <property type="project" value="InterPro"/>
</dbReference>
<evidence type="ECO:0000313" key="3">
    <source>
        <dbReference type="Proteomes" id="UP000029980"/>
    </source>
</evidence>
<dbReference type="Gene3D" id="3.20.20.190">
    <property type="entry name" value="Phosphatidylinositol (PI) phosphodiesterase"/>
    <property type="match status" value="1"/>
</dbReference>
<dbReference type="STRING" id="1505907.TEU_05945"/>
<dbReference type="KEGG" id="teu:TEU_05945"/>
<dbReference type="RefSeq" id="WP_050002877.1">
    <property type="nucleotide sequence ID" value="NZ_CP008887.1"/>
</dbReference>
<dbReference type="PANTHER" id="PTHR46211">
    <property type="entry name" value="GLYCEROPHOSPHORYL DIESTER PHOSPHODIESTERASE"/>
    <property type="match status" value="1"/>
</dbReference>
<sequence>MDSERPIVLGHRGLKGPLENTLPAFKRALRHCDGIEFDVRVTADGKLVAIHDGEFQVGGIKYIVKSLTYRELTRLHPRGRLIPTVGKILKLRPGLINADLKDLDALIPLIDSLERKKMLERTVISTDVWEWVPIIHRECPDCRVGFSITNAMGLVRSLRAGVYSVHVPLDLVEYLGLEGFVALLNLYRKNSEVWLWNYMMNEIEIVPRVIGLANAVISDDPLRLKRFIFSRLTWTEAT</sequence>
<dbReference type="AlphaFoldDB" id="A0A097QTU2"/>
<name>A0A097QTU2_9EURY</name>
<feature type="domain" description="GP-PDE" evidence="1">
    <location>
        <begin position="6"/>
        <end position="228"/>
    </location>
</feature>
<dbReference type="SUPFAM" id="SSF51695">
    <property type="entry name" value="PLC-like phosphodiesterases"/>
    <property type="match status" value="1"/>
</dbReference>
<reference evidence="2 3" key="1">
    <citation type="journal article" date="2015" name="Int. J. Syst. Evol. Microbiol.">
        <title>Thermococcus eurythermalis sp. nov., a conditional piezophilic hyperthermophilic archaeon with a wide temperature range isolated from an oil-immersed chimney in the Guaymas Basin.</title>
        <authorList>
            <person name="Zhao W."/>
            <person name="Zeng X."/>
            <person name="Xiao X."/>
        </authorList>
    </citation>
    <scope>NUCLEOTIDE SEQUENCE [LARGE SCALE GENOMIC DNA]</scope>
    <source>
        <strain evidence="2 3">A501</strain>
    </source>
</reference>
<organism evidence="2 3">
    <name type="scientific">Thermococcus eurythermalis</name>
    <dbReference type="NCBI Taxonomy" id="1505907"/>
    <lineage>
        <taxon>Archaea</taxon>
        <taxon>Methanobacteriati</taxon>
        <taxon>Methanobacteriota</taxon>
        <taxon>Thermococci</taxon>
        <taxon>Thermococcales</taxon>
        <taxon>Thermococcaceae</taxon>
        <taxon>Thermococcus</taxon>
    </lineage>
</organism>